<reference evidence="6 7" key="1">
    <citation type="submission" date="2020-12" db="EMBL/GenBank/DDBJ databases">
        <title>Metabolic potential, ecology and presence of endohyphal bacteria is reflected in genomic diversity of Mucoromycotina.</title>
        <authorList>
            <person name="Muszewska A."/>
            <person name="Okrasinska A."/>
            <person name="Steczkiewicz K."/>
            <person name="Drgas O."/>
            <person name="Orlowska M."/>
            <person name="Perlinska-Lenart U."/>
            <person name="Aleksandrzak-Piekarczyk T."/>
            <person name="Szatraj K."/>
            <person name="Zielenkiewicz U."/>
            <person name="Pilsyk S."/>
            <person name="Malc E."/>
            <person name="Mieczkowski P."/>
            <person name="Kruszewska J.S."/>
            <person name="Biernat P."/>
            <person name="Pawlowska J."/>
        </authorList>
    </citation>
    <scope>NUCLEOTIDE SEQUENCE [LARGE SCALE GENOMIC DNA]</scope>
    <source>
        <strain evidence="6 7">CBS 142.35</strain>
    </source>
</reference>
<dbReference type="InterPro" id="IPR044059">
    <property type="entry name" value="Csn1/TTC4_wheel"/>
</dbReference>
<dbReference type="PANTHER" id="PTHR46035:SF1">
    <property type="entry name" value="TETRATRICOPEPTIDE REPEAT PROTEIN 4"/>
    <property type="match status" value="1"/>
</dbReference>
<evidence type="ECO:0000256" key="1">
    <source>
        <dbReference type="ARBA" id="ARBA00022737"/>
    </source>
</evidence>
<dbReference type="AlphaFoldDB" id="A0A8H7RX24"/>
<sequence>MAAGPQPQRSQFYMDPDNLDEEMAKVPLFMKHLPEEENETLAALQSLVYDGPPEEIAENFKNQGNDCFKEGKLKYKDAVDYYTRALDVECSDNKINEACYANRAAVNLELGNYGRVLRDCAKCLELNPKHVKALYRSARALFVLERVDEAKDCCEHALIIDPDNNVIEDFKQKIIKRKEQLEAKQKAKEEKERKEKEEKEKLEQAFKDRNIKFEITEPEVREKANIQLDPETNTLSWPVFFLYPEYKESDYIQSFNETNTFLDHLEVMFEQRAPWDVRGEYTPNNVEIYFENNQKLRPSIIKIGKKLPLGKVLSLDQYVITNGVPNFIILPKKSSFKDEFLKKYKKQEEDKK</sequence>
<dbReference type="SMART" id="SM00028">
    <property type="entry name" value="TPR"/>
    <property type="match status" value="3"/>
</dbReference>
<keyword evidence="7" id="KW-1185">Reference proteome</keyword>
<evidence type="ECO:0000313" key="6">
    <source>
        <dbReference type="EMBL" id="KAG2218837.1"/>
    </source>
</evidence>
<dbReference type="GO" id="GO:0030544">
    <property type="term" value="F:Hsp70 protein binding"/>
    <property type="evidence" value="ECO:0007669"/>
    <property type="project" value="TreeGrafter"/>
</dbReference>
<comment type="caution">
    <text evidence="6">The sequence shown here is derived from an EMBL/GenBank/DDBJ whole genome shotgun (WGS) entry which is preliminary data.</text>
</comment>
<keyword evidence="4" id="KW-0175">Coiled coil</keyword>
<evidence type="ECO:0000256" key="3">
    <source>
        <dbReference type="ARBA" id="ARBA00023602"/>
    </source>
</evidence>
<evidence type="ECO:0000313" key="7">
    <source>
        <dbReference type="Proteomes" id="UP000646827"/>
    </source>
</evidence>
<dbReference type="GO" id="GO:0051879">
    <property type="term" value="F:Hsp90 protein binding"/>
    <property type="evidence" value="ECO:0007669"/>
    <property type="project" value="InterPro"/>
</dbReference>
<dbReference type="PANTHER" id="PTHR46035">
    <property type="entry name" value="TETRATRICOPEPTIDE REPEAT PROTEIN 4"/>
    <property type="match status" value="1"/>
</dbReference>
<dbReference type="OrthoDB" id="420195at2759"/>
<protein>
    <recommendedName>
        <fullName evidence="5">Cns1/TTC4 wheel domain-containing protein</fullName>
    </recommendedName>
</protein>
<dbReference type="InterPro" id="IPR019734">
    <property type="entry name" value="TPR_rpt"/>
</dbReference>
<dbReference type="CDD" id="cd21380">
    <property type="entry name" value="CTWD_Cns1"/>
    <property type="match status" value="1"/>
</dbReference>
<keyword evidence="2" id="KW-0802">TPR repeat</keyword>
<keyword evidence="1" id="KW-0677">Repeat</keyword>
<dbReference type="SUPFAM" id="SSF48452">
    <property type="entry name" value="TPR-like"/>
    <property type="match status" value="1"/>
</dbReference>
<organism evidence="6 7">
    <name type="scientific">Circinella minor</name>
    <dbReference type="NCBI Taxonomy" id="1195481"/>
    <lineage>
        <taxon>Eukaryota</taxon>
        <taxon>Fungi</taxon>
        <taxon>Fungi incertae sedis</taxon>
        <taxon>Mucoromycota</taxon>
        <taxon>Mucoromycotina</taxon>
        <taxon>Mucoromycetes</taxon>
        <taxon>Mucorales</taxon>
        <taxon>Lichtheimiaceae</taxon>
        <taxon>Circinella</taxon>
    </lineage>
</organism>
<feature type="domain" description="Cns1/TTC4 wheel" evidence="5">
    <location>
        <begin position="231"/>
        <end position="343"/>
    </location>
</feature>
<name>A0A8H7RX24_9FUNG</name>
<gene>
    <name evidence="6" type="ORF">INT45_007604</name>
</gene>
<dbReference type="Proteomes" id="UP000646827">
    <property type="component" value="Unassembled WGS sequence"/>
</dbReference>
<accession>A0A8H7RX24</accession>
<evidence type="ECO:0000256" key="4">
    <source>
        <dbReference type="SAM" id="Coils"/>
    </source>
</evidence>
<dbReference type="Gene3D" id="1.25.40.10">
    <property type="entry name" value="Tetratricopeptide repeat domain"/>
    <property type="match status" value="1"/>
</dbReference>
<feature type="coiled-coil region" evidence="4">
    <location>
        <begin position="167"/>
        <end position="208"/>
    </location>
</feature>
<evidence type="ECO:0000259" key="5">
    <source>
        <dbReference type="Pfam" id="PF18972"/>
    </source>
</evidence>
<dbReference type="GO" id="GO:0005634">
    <property type="term" value="C:nucleus"/>
    <property type="evidence" value="ECO:0007669"/>
    <property type="project" value="TreeGrafter"/>
</dbReference>
<dbReference type="EMBL" id="JAEPRB010000208">
    <property type="protein sequence ID" value="KAG2218837.1"/>
    <property type="molecule type" value="Genomic_DNA"/>
</dbReference>
<dbReference type="InterPro" id="IPR011990">
    <property type="entry name" value="TPR-like_helical_dom_sf"/>
</dbReference>
<dbReference type="GO" id="GO:0005829">
    <property type="term" value="C:cytosol"/>
    <property type="evidence" value="ECO:0007669"/>
    <property type="project" value="TreeGrafter"/>
</dbReference>
<dbReference type="Pfam" id="PF18972">
    <property type="entry name" value="Wheel"/>
    <property type="match status" value="1"/>
</dbReference>
<comment type="similarity">
    <text evidence="3">Belongs to the TTC4 family.</text>
</comment>
<evidence type="ECO:0000256" key="2">
    <source>
        <dbReference type="ARBA" id="ARBA00022803"/>
    </source>
</evidence>
<proteinExistence type="inferred from homology"/>
<dbReference type="GO" id="GO:0006457">
    <property type="term" value="P:protein folding"/>
    <property type="evidence" value="ECO:0007669"/>
    <property type="project" value="TreeGrafter"/>
</dbReference>
<dbReference type="Pfam" id="PF14559">
    <property type="entry name" value="TPR_19"/>
    <property type="match status" value="1"/>
</dbReference>